<sequence>MGIEKKNKTREWRLESEQSPISTLHSSQQKQVAAAFSRKAGVYDAFGEDHVNLSRMRGKVYDQLACWTPLGSHILELNAGTGLDAVALIQRGYRVHATDIAPGMVAEMGRKREALGLDGRFTSQQCSFTELDRVTGGPFDAIFSNFGGLNCVGDLTAVTRHLPQLLKSGGVLTWVIMPPICPWELALLLKDWRVATRRLRRGGVQAHVEGVAFQTFYFRPRQVIKALGAAFKTLQLSGLSIVTPTADNDRFAKNRPRLFGRLAWLDDHLSHLPLFNRMGDLFILTAKYEPTKSAVPGTGDMGSK</sequence>
<dbReference type="InterPro" id="IPR029063">
    <property type="entry name" value="SAM-dependent_MTases_sf"/>
</dbReference>
<evidence type="ECO:0000313" key="3">
    <source>
        <dbReference type="EMBL" id="VAW32999.1"/>
    </source>
</evidence>
<name>A0A3B0V807_9ZZZZ</name>
<feature type="domain" description="Methyltransferase" evidence="2">
    <location>
        <begin position="74"/>
        <end position="170"/>
    </location>
</feature>
<dbReference type="CDD" id="cd02440">
    <property type="entry name" value="AdoMet_MTases"/>
    <property type="match status" value="1"/>
</dbReference>
<protein>
    <recommendedName>
        <fullName evidence="2">Methyltransferase domain-containing protein</fullName>
    </recommendedName>
</protein>
<dbReference type="InterPro" id="IPR041698">
    <property type="entry name" value="Methyltransf_25"/>
</dbReference>
<dbReference type="SUPFAM" id="SSF53335">
    <property type="entry name" value="S-adenosyl-L-methionine-dependent methyltransferases"/>
    <property type="match status" value="1"/>
</dbReference>
<feature type="compositionally biased region" description="Basic and acidic residues" evidence="1">
    <location>
        <begin position="1"/>
        <end position="16"/>
    </location>
</feature>
<dbReference type="Pfam" id="PF13649">
    <property type="entry name" value="Methyltransf_25"/>
    <property type="match status" value="1"/>
</dbReference>
<accession>A0A3B0V807</accession>
<proteinExistence type="predicted"/>
<feature type="region of interest" description="Disordered" evidence="1">
    <location>
        <begin position="1"/>
        <end position="24"/>
    </location>
</feature>
<dbReference type="EMBL" id="UOEU01000413">
    <property type="protein sequence ID" value="VAW32999.1"/>
    <property type="molecule type" value="Genomic_DNA"/>
</dbReference>
<gene>
    <name evidence="3" type="ORF">MNBD_CHLOROFLEXI01-277</name>
</gene>
<dbReference type="Gene3D" id="3.40.50.150">
    <property type="entry name" value="Vaccinia Virus protein VP39"/>
    <property type="match status" value="1"/>
</dbReference>
<evidence type="ECO:0000256" key="1">
    <source>
        <dbReference type="SAM" id="MobiDB-lite"/>
    </source>
</evidence>
<evidence type="ECO:0000259" key="2">
    <source>
        <dbReference type="Pfam" id="PF13649"/>
    </source>
</evidence>
<dbReference type="AlphaFoldDB" id="A0A3B0V807"/>
<organism evidence="3">
    <name type="scientific">hydrothermal vent metagenome</name>
    <dbReference type="NCBI Taxonomy" id="652676"/>
    <lineage>
        <taxon>unclassified sequences</taxon>
        <taxon>metagenomes</taxon>
        <taxon>ecological metagenomes</taxon>
    </lineage>
</organism>
<reference evidence="3" key="1">
    <citation type="submission" date="2018-06" db="EMBL/GenBank/DDBJ databases">
        <authorList>
            <person name="Zhirakovskaya E."/>
        </authorList>
    </citation>
    <scope>NUCLEOTIDE SEQUENCE</scope>
</reference>